<organism evidence="1 2">
    <name type="scientific">Acidithrix ferrooxidans</name>
    <dbReference type="NCBI Taxonomy" id="1280514"/>
    <lineage>
        <taxon>Bacteria</taxon>
        <taxon>Bacillati</taxon>
        <taxon>Actinomycetota</taxon>
        <taxon>Acidimicrobiia</taxon>
        <taxon>Acidimicrobiales</taxon>
        <taxon>Acidimicrobiaceae</taxon>
        <taxon>Acidithrix</taxon>
    </lineage>
</organism>
<keyword evidence="2" id="KW-1185">Reference proteome</keyword>
<proteinExistence type="predicted"/>
<sequence length="39" mass="4681">MDKNLFTLKHSTFEAEIGLCLIKPNVRDRHYRHNLEQRG</sequence>
<evidence type="ECO:0000313" key="1">
    <source>
        <dbReference type="EMBL" id="KJF18114.1"/>
    </source>
</evidence>
<evidence type="ECO:0000313" key="2">
    <source>
        <dbReference type="Proteomes" id="UP000032360"/>
    </source>
</evidence>
<gene>
    <name evidence="1" type="ORF">AXFE_10150</name>
</gene>
<protein>
    <submittedName>
        <fullName evidence="1">Uncharacterized protein</fullName>
    </submittedName>
</protein>
<dbReference type="EMBL" id="JXYS01000025">
    <property type="protein sequence ID" value="KJF18114.1"/>
    <property type="molecule type" value="Genomic_DNA"/>
</dbReference>
<dbReference type="AlphaFoldDB" id="A0A0D8HJQ0"/>
<accession>A0A0D8HJQ0</accession>
<reference evidence="1 2" key="1">
    <citation type="submission" date="2015-01" db="EMBL/GenBank/DDBJ databases">
        <title>Draft genome of the acidophilic iron oxidizer Acidithrix ferrooxidans strain Py-F3.</title>
        <authorList>
            <person name="Poehlein A."/>
            <person name="Eisen S."/>
            <person name="Schloemann M."/>
            <person name="Johnson B.D."/>
            <person name="Daniel R."/>
            <person name="Muehling M."/>
        </authorList>
    </citation>
    <scope>NUCLEOTIDE SEQUENCE [LARGE SCALE GENOMIC DNA]</scope>
    <source>
        <strain evidence="1 2">Py-F3</strain>
    </source>
</reference>
<name>A0A0D8HJQ0_9ACTN</name>
<dbReference type="Proteomes" id="UP000032360">
    <property type="component" value="Unassembled WGS sequence"/>
</dbReference>
<comment type="caution">
    <text evidence="1">The sequence shown here is derived from an EMBL/GenBank/DDBJ whole genome shotgun (WGS) entry which is preliminary data.</text>
</comment>